<feature type="region of interest" description="Disordered" evidence="5">
    <location>
        <begin position="1"/>
        <end position="53"/>
    </location>
</feature>
<name>A0A7S4LBY3_9EUGL</name>
<accession>A0A7S4LBY3</accession>
<dbReference type="Gene3D" id="3.80.10.10">
    <property type="entry name" value="Ribonuclease Inhibitor"/>
    <property type="match status" value="3"/>
</dbReference>
<keyword evidence="3" id="KW-0677">Repeat</keyword>
<dbReference type="SMART" id="SM00368">
    <property type="entry name" value="LRR_RI"/>
    <property type="match status" value="6"/>
</dbReference>
<evidence type="ECO:0000256" key="5">
    <source>
        <dbReference type="SAM" id="MobiDB-lite"/>
    </source>
</evidence>
<protein>
    <recommendedName>
        <fullName evidence="7">SAM domain-containing protein</fullName>
    </recommendedName>
</protein>
<dbReference type="Pfam" id="PF13516">
    <property type="entry name" value="LRR_6"/>
    <property type="match status" value="4"/>
</dbReference>
<dbReference type="SUPFAM" id="SSF52047">
    <property type="entry name" value="RNI-like"/>
    <property type="match status" value="1"/>
</dbReference>
<dbReference type="InterPro" id="IPR032675">
    <property type="entry name" value="LRR_dom_sf"/>
</dbReference>
<evidence type="ECO:0000256" key="3">
    <source>
        <dbReference type="ARBA" id="ARBA00022737"/>
    </source>
</evidence>
<dbReference type="GO" id="GO:0031267">
    <property type="term" value="F:small GTPase binding"/>
    <property type="evidence" value="ECO:0007669"/>
    <property type="project" value="TreeGrafter"/>
</dbReference>
<dbReference type="GO" id="GO:0048471">
    <property type="term" value="C:perinuclear region of cytoplasm"/>
    <property type="evidence" value="ECO:0007669"/>
    <property type="project" value="TreeGrafter"/>
</dbReference>
<dbReference type="GO" id="GO:0005829">
    <property type="term" value="C:cytosol"/>
    <property type="evidence" value="ECO:0007669"/>
    <property type="project" value="TreeGrafter"/>
</dbReference>
<dbReference type="EMBL" id="HBJA01087195">
    <property type="protein sequence ID" value="CAE0819219.1"/>
    <property type="molecule type" value="Transcribed_RNA"/>
</dbReference>
<sequence>MSDDEAEVMSLSPVSGGSREEGAQWPNLDGDLDGEGVIGASAPFNETDGSPLDSEQAQQLEALKQDFLEKLRCNAVTLDEVLEYNDADLSELLKDDFGYSTIKRNKLKAWLKKQQEENALAQQLKALRELQAQLRREQLHQLCAANKLEKQAVAHAVAGSTTKSTPSDRHLGDAASSSSAQVPGASPPQEEPAYAGAAVWTPFPGALWELISDFLESDSLCYVCRRLADVLRRRHMDCNVSHQILAAFLKKHKGDPAIRTLRVHCNAVRDEGAQGLVALKEIPSLTALRLHLAWNWLTDTAACALAGLKEAPLLTSLMLDLMENEVGDVGVQALAELRHAPSLTDLELKLWRNCLTDVSAEAFAQLKEAPALKTLKLDLASNYLGDSGAQALAALKESTTLKSLTLDLGSNEVGDLGAQALAGLKDAPALTALTLGLGSRDITDIGAAALGVLRESPLLCSLTLDLGGNPIGDAGAVALTVLKDAPSLAALDVNMSFESVGEQGKQALLALREVPALKTVHITFA</sequence>
<keyword evidence="1" id="KW-0343">GTPase activation</keyword>
<dbReference type="InterPro" id="IPR027038">
    <property type="entry name" value="RanGap"/>
</dbReference>
<reference evidence="6" key="1">
    <citation type="submission" date="2021-01" db="EMBL/GenBank/DDBJ databases">
        <authorList>
            <person name="Corre E."/>
            <person name="Pelletier E."/>
            <person name="Niang G."/>
            <person name="Scheremetjew M."/>
            <person name="Finn R."/>
            <person name="Kale V."/>
            <person name="Holt S."/>
            <person name="Cochrane G."/>
            <person name="Meng A."/>
            <person name="Brown T."/>
            <person name="Cohen L."/>
        </authorList>
    </citation>
    <scope>NUCLEOTIDE SEQUENCE</scope>
    <source>
        <strain evidence="6">CCMP1594</strain>
    </source>
</reference>
<dbReference type="GO" id="GO:0006913">
    <property type="term" value="P:nucleocytoplasmic transport"/>
    <property type="evidence" value="ECO:0007669"/>
    <property type="project" value="TreeGrafter"/>
</dbReference>
<dbReference type="PANTHER" id="PTHR24113:SF12">
    <property type="entry name" value="RAN GTPASE-ACTIVATING PROTEIN 1"/>
    <property type="match status" value="1"/>
</dbReference>
<gene>
    <name evidence="6" type="ORF">EGYM00163_LOCUS30388</name>
</gene>
<dbReference type="PANTHER" id="PTHR24113">
    <property type="entry name" value="RAN GTPASE-ACTIVATING PROTEIN 1"/>
    <property type="match status" value="1"/>
</dbReference>
<evidence type="ECO:0000313" key="6">
    <source>
        <dbReference type="EMBL" id="CAE0819219.1"/>
    </source>
</evidence>
<evidence type="ECO:0000256" key="2">
    <source>
        <dbReference type="ARBA" id="ARBA00022614"/>
    </source>
</evidence>
<dbReference type="AlphaFoldDB" id="A0A7S4LBY3"/>
<dbReference type="GO" id="GO:0005634">
    <property type="term" value="C:nucleus"/>
    <property type="evidence" value="ECO:0007669"/>
    <property type="project" value="TreeGrafter"/>
</dbReference>
<evidence type="ECO:0008006" key="7">
    <source>
        <dbReference type="Google" id="ProtNLM"/>
    </source>
</evidence>
<keyword evidence="2" id="KW-0433">Leucine-rich repeat</keyword>
<proteinExistence type="predicted"/>
<keyword evidence="4" id="KW-0175">Coiled coil</keyword>
<organism evidence="6">
    <name type="scientific">Eutreptiella gymnastica</name>
    <dbReference type="NCBI Taxonomy" id="73025"/>
    <lineage>
        <taxon>Eukaryota</taxon>
        <taxon>Discoba</taxon>
        <taxon>Euglenozoa</taxon>
        <taxon>Euglenida</taxon>
        <taxon>Spirocuta</taxon>
        <taxon>Euglenophyceae</taxon>
        <taxon>Eutreptiales</taxon>
        <taxon>Eutreptiaceae</taxon>
        <taxon>Eutreptiella</taxon>
    </lineage>
</organism>
<evidence type="ECO:0000256" key="1">
    <source>
        <dbReference type="ARBA" id="ARBA00022468"/>
    </source>
</evidence>
<dbReference type="InterPro" id="IPR001611">
    <property type="entry name" value="Leu-rich_rpt"/>
</dbReference>
<feature type="region of interest" description="Disordered" evidence="5">
    <location>
        <begin position="157"/>
        <end position="193"/>
    </location>
</feature>
<feature type="coiled-coil region" evidence="4">
    <location>
        <begin position="113"/>
        <end position="140"/>
    </location>
</feature>
<evidence type="ECO:0000256" key="4">
    <source>
        <dbReference type="SAM" id="Coils"/>
    </source>
</evidence>
<dbReference type="GO" id="GO:0005096">
    <property type="term" value="F:GTPase activator activity"/>
    <property type="evidence" value="ECO:0007669"/>
    <property type="project" value="UniProtKB-KW"/>
</dbReference>